<reference evidence="1 2" key="1">
    <citation type="submission" date="2019-09" db="EMBL/GenBank/DDBJ databases">
        <authorList>
            <person name="Depoorter E."/>
        </authorList>
    </citation>
    <scope>NUCLEOTIDE SEQUENCE [LARGE SCALE GENOMIC DNA]</scope>
    <source>
        <strain evidence="1">LMG 24066</strain>
    </source>
</reference>
<organism evidence="1 2">
    <name type="scientific">Burkholderia arboris</name>
    <dbReference type="NCBI Taxonomy" id="488730"/>
    <lineage>
        <taxon>Bacteria</taxon>
        <taxon>Pseudomonadati</taxon>
        <taxon>Pseudomonadota</taxon>
        <taxon>Betaproteobacteria</taxon>
        <taxon>Burkholderiales</taxon>
        <taxon>Burkholderiaceae</taxon>
        <taxon>Burkholderia</taxon>
        <taxon>Burkholderia cepacia complex</taxon>
    </lineage>
</organism>
<accession>A0A9Q9SMC6</accession>
<dbReference type="EMBL" id="CABVPX010000023">
    <property type="protein sequence ID" value="VWC04335.1"/>
    <property type="molecule type" value="Genomic_DNA"/>
</dbReference>
<evidence type="ECO:0000313" key="1">
    <source>
        <dbReference type="EMBL" id="VWC04335.1"/>
    </source>
</evidence>
<evidence type="ECO:0000313" key="2">
    <source>
        <dbReference type="Proteomes" id="UP000494172"/>
    </source>
</evidence>
<protein>
    <submittedName>
        <fullName evidence="1">Membrane protein</fullName>
    </submittedName>
</protein>
<dbReference type="Proteomes" id="UP000494172">
    <property type="component" value="Unassembled WGS sequence"/>
</dbReference>
<sequence>MTLTAVNSAPLSDRTNAGLPYSRLSRDSLRITSCDRKLAPTSIARHSQVYANSTVKAYRESTEKNNPTNHSITMTNPMHAEKALAYDVAIGVCLLTSQDWADLRIEADWRFSSSVSQATPSKKYSEYFGKGTMSNTPLDAWVKSDPDAVMPKRISDERDGSWVLDVSRFL</sequence>
<name>A0A9Q9SMC6_9BURK</name>
<proteinExistence type="predicted"/>
<comment type="caution">
    <text evidence="1">The sequence shown here is derived from an EMBL/GenBank/DDBJ whole genome shotgun (WGS) entry which is preliminary data.</text>
</comment>
<gene>
    <name evidence="1" type="ORF">BAR24066_04990</name>
</gene>
<dbReference type="AlphaFoldDB" id="A0A9Q9SMC6"/>